<dbReference type="GO" id="GO:0008168">
    <property type="term" value="F:methyltransferase activity"/>
    <property type="evidence" value="ECO:0007669"/>
    <property type="project" value="UniProtKB-KW"/>
</dbReference>
<comment type="subcellular location">
    <subcellularLocation>
        <location evidence="1">Cytoplasm</location>
    </subcellularLocation>
</comment>
<evidence type="ECO:0000256" key="8">
    <source>
        <dbReference type="ARBA" id="ARBA00038091"/>
    </source>
</evidence>
<dbReference type="OrthoDB" id="9805492at2"/>
<dbReference type="InterPro" id="IPR015947">
    <property type="entry name" value="PUA-like_sf"/>
</dbReference>
<evidence type="ECO:0000256" key="3">
    <source>
        <dbReference type="ARBA" id="ARBA00022552"/>
    </source>
</evidence>
<accession>A0A643FDA8</accession>
<evidence type="ECO:0000259" key="9">
    <source>
        <dbReference type="SMART" id="SM00359"/>
    </source>
</evidence>
<evidence type="ECO:0000256" key="2">
    <source>
        <dbReference type="ARBA" id="ARBA00022490"/>
    </source>
</evidence>
<dbReference type="PROSITE" id="PS50890">
    <property type="entry name" value="PUA"/>
    <property type="match status" value="1"/>
</dbReference>
<dbReference type="InterPro" id="IPR002478">
    <property type="entry name" value="PUA"/>
</dbReference>
<dbReference type="Pfam" id="PF17785">
    <property type="entry name" value="PUA_3"/>
    <property type="match status" value="1"/>
</dbReference>
<evidence type="ECO:0000256" key="1">
    <source>
        <dbReference type="ARBA" id="ARBA00004496"/>
    </source>
</evidence>
<keyword evidence="7" id="KW-0694">RNA-binding</keyword>
<reference evidence="10 11" key="1">
    <citation type="submission" date="2019-09" db="EMBL/GenBank/DDBJ databases">
        <title>Draft genome sequences of 48 bacterial type strains from the CCUG.</title>
        <authorList>
            <person name="Tunovic T."/>
            <person name="Pineiro-Iglesias B."/>
            <person name="Unosson C."/>
            <person name="Inganas E."/>
            <person name="Ohlen M."/>
            <person name="Cardew S."/>
            <person name="Jensie-Markopoulos S."/>
            <person name="Salva-Serra F."/>
            <person name="Jaen-Luchoro D."/>
            <person name="Karlsson R."/>
            <person name="Svensson-Stadler L."/>
            <person name="Chun J."/>
            <person name="Moore E."/>
        </authorList>
    </citation>
    <scope>NUCLEOTIDE SEQUENCE [LARGE SCALE GENOMIC DNA]</scope>
    <source>
        <strain evidence="10 11">CCUG 30977</strain>
    </source>
</reference>
<dbReference type="CDD" id="cd11572">
    <property type="entry name" value="RlmI_M_like"/>
    <property type="match status" value="1"/>
</dbReference>
<dbReference type="PANTHER" id="PTHR42873">
    <property type="entry name" value="RIBOSOMAL RNA LARGE SUBUNIT METHYLTRANSFERASE"/>
    <property type="match status" value="1"/>
</dbReference>
<dbReference type="AlphaFoldDB" id="A0A643FDA8"/>
<dbReference type="Pfam" id="PF10672">
    <property type="entry name" value="Methyltrans_SAM"/>
    <property type="match status" value="1"/>
</dbReference>
<name>A0A643FDA8_IDEDE</name>
<protein>
    <submittedName>
        <fullName evidence="10">23S rRNA (Cytosine(1962)-C(5))-methyltransferase RlmI</fullName>
    </submittedName>
</protein>
<dbReference type="Gene3D" id="2.30.130.10">
    <property type="entry name" value="PUA domain"/>
    <property type="match status" value="1"/>
</dbReference>
<dbReference type="GO" id="GO:0005737">
    <property type="term" value="C:cytoplasm"/>
    <property type="evidence" value="ECO:0007669"/>
    <property type="project" value="UniProtKB-SubCell"/>
</dbReference>
<comment type="similarity">
    <text evidence="8">Belongs to the methyltransferase superfamily. RlmI family.</text>
</comment>
<dbReference type="GO" id="GO:0006364">
    <property type="term" value="P:rRNA processing"/>
    <property type="evidence" value="ECO:0007669"/>
    <property type="project" value="UniProtKB-KW"/>
</dbReference>
<organism evidence="10 11">
    <name type="scientific">Ideonella dechloratans</name>
    <dbReference type="NCBI Taxonomy" id="36863"/>
    <lineage>
        <taxon>Bacteria</taxon>
        <taxon>Pseudomonadati</taxon>
        <taxon>Pseudomonadota</taxon>
        <taxon>Betaproteobacteria</taxon>
        <taxon>Burkholderiales</taxon>
        <taxon>Sphaerotilaceae</taxon>
        <taxon>Ideonella</taxon>
    </lineage>
</organism>
<dbReference type="SUPFAM" id="SSF88697">
    <property type="entry name" value="PUA domain-like"/>
    <property type="match status" value="1"/>
</dbReference>
<sequence>MKVIRLREGKERSLLRRHPWVFAGSVEKGKADLGETVRVESHDGHFLAWASFSPSSQIRVRAWSFDEAERIDAGFFQRRIAAAVAMRQRLAIQSNGVRLIHGEADGLPGLIVDSYEDILSVQFLSAGTERWKAQIADALLAETAALGCTRLYERSDSGVRQMEGLEPAKGWLRGGGDTTITLREHSIQLTVDVEEGHKTGYYLDQRENRALFAKLVAQFGCQSVLNCYSYTGGFSVSALAGGATEVVSVDSSGPALARANAHVLLNGFDPAHHTALDADVNGTLRQMLKDGRQFDAIVLDPPKFAPSAAHADRASRAYKDINRLGLKLLKPGGLLLTFSCSGGIGAELFHKIVAGAGLDAQVDGYLLQRLEASPDHPTTLCFPEGEYLKGLVVLKQG</sequence>
<proteinExistence type="inferred from homology"/>
<dbReference type="Proteomes" id="UP000430120">
    <property type="component" value="Unassembled WGS sequence"/>
</dbReference>
<keyword evidence="3" id="KW-0698">rRNA processing</keyword>
<dbReference type="SMART" id="SM00359">
    <property type="entry name" value="PUA"/>
    <property type="match status" value="1"/>
</dbReference>
<dbReference type="CDD" id="cd21153">
    <property type="entry name" value="PUA_RlmI"/>
    <property type="match status" value="1"/>
</dbReference>
<dbReference type="InterPro" id="IPR019614">
    <property type="entry name" value="SAM-dep_methyl-trfase"/>
</dbReference>
<evidence type="ECO:0000313" key="10">
    <source>
        <dbReference type="EMBL" id="KAB0583035.1"/>
    </source>
</evidence>
<dbReference type="RefSeq" id="WP_151124010.1">
    <property type="nucleotide sequence ID" value="NZ_CP088081.1"/>
</dbReference>
<dbReference type="GO" id="GO:0003723">
    <property type="term" value="F:RNA binding"/>
    <property type="evidence" value="ECO:0007669"/>
    <property type="project" value="UniProtKB-KW"/>
</dbReference>
<dbReference type="Gene3D" id="3.30.750.80">
    <property type="entry name" value="RNA methyltransferase domain (HRMD) like"/>
    <property type="match status" value="1"/>
</dbReference>
<evidence type="ECO:0000256" key="7">
    <source>
        <dbReference type="ARBA" id="ARBA00022884"/>
    </source>
</evidence>
<dbReference type="InterPro" id="IPR029063">
    <property type="entry name" value="SAM-dependent_MTases_sf"/>
</dbReference>
<dbReference type="EMBL" id="VZPB01000019">
    <property type="protein sequence ID" value="KAB0583035.1"/>
    <property type="molecule type" value="Genomic_DNA"/>
</dbReference>
<evidence type="ECO:0000256" key="5">
    <source>
        <dbReference type="ARBA" id="ARBA00022679"/>
    </source>
</evidence>
<dbReference type="GO" id="GO:0032259">
    <property type="term" value="P:methylation"/>
    <property type="evidence" value="ECO:0007669"/>
    <property type="project" value="UniProtKB-KW"/>
</dbReference>
<gene>
    <name evidence="10" type="ORF">F7Q92_09895</name>
</gene>
<comment type="caution">
    <text evidence="10">The sequence shown here is derived from an EMBL/GenBank/DDBJ whole genome shotgun (WGS) entry which is preliminary data.</text>
</comment>
<dbReference type="PANTHER" id="PTHR42873:SF1">
    <property type="entry name" value="S-ADENOSYLMETHIONINE-DEPENDENT METHYLTRANSFERASE DOMAIN-CONTAINING PROTEIN"/>
    <property type="match status" value="1"/>
</dbReference>
<dbReference type="InterPro" id="IPR041532">
    <property type="entry name" value="RlmI-like_PUA"/>
</dbReference>
<dbReference type="SUPFAM" id="SSF53335">
    <property type="entry name" value="S-adenosyl-L-methionine-dependent methyltransferases"/>
    <property type="match status" value="1"/>
</dbReference>
<feature type="domain" description="PUA" evidence="9">
    <location>
        <begin position="2"/>
        <end position="85"/>
    </location>
</feature>
<keyword evidence="5 10" id="KW-0808">Transferase</keyword>
<evidence type="ECO:0000256" key="4">
    <source>
        <dbReference type="ARBA" id="ARBA00022603"/>
    </source>
</evidence>
<evidence type="ECO:0000256" key="6">
    <source>
        <dbReference type="ARBA" id="ARBA00022691"/>
    </source>
</evidence>
<evidence type="ECO:0000313" key="11">
    <source>
        <dbReference type="Proteomes" id="UP000430120"/>
    </source>
</evidence>
<dbReference type="InterPro" id="IPR036974">
    <property type="entry name" value="PUA_sf"/>
</dbReference>
<keyword evidence="11" id="KW-1185">Reference proteome</keyword>
<keyword evidence="2" id="KW-0963">Cytoplasm</keyword>
<dbReference type="Gene3D" id="3.40.50.150">
    <property type="entry name" value="Vaccinia Virus protein VP39"/>
    <property type="match status" value="1"/>
</dbReference>
<keyword evidence="6" id="KW-0949">S-adenosyl-L-methionine</keyword>
<keyword evidence="4 10" id="KW-0489">Methyltransferase</keyword>
<dbReference type="CDD" id="cd02440">
    <property type="entry name" value="AdoMet_MTases"/>
    <property type="match status" value="1"/>
</dbReference>